<protein>
    <submittedName>
        <fullName evidence="10">Putative nuclease HARBI1</fullName>
    </submittedName>
</protein>
<evidence type="ECO:0000256" key="2">
    <source>
        <dbReference type="ARBA" id="ARBA00004123"/>
    </source>
</evidence>
<proteinExistence type="inferred from homology"/>
<dbReference type="GO" id="GO:0016787">
    <property type="term" value="F:hydrolase activity"/>
    <property type="evidence" value="ECO:0007669"/>
    <property type="project" value="UniProtKB-KW"/>
</dbReference>
<evidence type="ECO:0000256" key="7">
    <source>
        <dbReference type="ARBA" id="ARBA00023242"/>
    </source>
</evidence>
<evidence type="ECO:0000256" key="4">
    <source>
        <dbReference type="ARBA" id="ARBA00022722"/>
    </source>
</evidence>
<feature type="domain" description="DDE Tnp4" evidence="8">
    <location>
        <begin position="187"/>
        <end position="338"/>
    </location>
</feature>
<feature type="domain" description="DUF8040" evidence="9">
    <location>
        <begin position="65"/>
        <end position="145"/>
    </location>
</feature>
<comment type="similarity">
    <text evidence="3">Belongs to the HARBI1 family.</text>
</comment>
<comment type="cofactor">
    <cofactor evidence="1">
        <name>a divalent metal cation</name>
        <dbReference type="ChEBI" id="CHEBI:60240"/>
    </cofactor>
</comment>
<dbReference type="InterPro" id="IPR027806">
    <property type="entry name" value="HARBI1_dom"/>
</dbReference>
<evidence type="ECO:0000256" key="3">
    <source>
        <dbReference type="ARBA" id="ARBA00006958"/>
    </source>
</evidence>
<dbReference type="InterPro" id="IPR045249">
    <property type="entry name" value="HARBI1-like"/>
</dbReference>
<evidence type="ECO:0000259" key="8">
    <source>
        <dbReference type="Pfam" id="PF13359"/>
    </source>
</evidence>
<dbReference type="GO" id="GO:0005634">
    <property type="term" value="C:nucleus"/>
    <property type="evidence" value="ECO:0007669"/>
    <property type="project" value="UniProtKB-SubCell"/>
</dbReference>
<dbReference type="PANTHER" id="PTHR22930:SF85">
    <property type="entry name" value="GH03217P-RELATED"/>
    <property type="match status" value="1"/>
</dbReference>
<accession>A0A0K8VDA7</accession>
<dbReference type="OrthoDB" id="2668416at2759"/>
<keyword evidence="5" id="KW-0479">Metal-binding</keyword>
<comment type="subcellular location">
    <subcellularLocation>
        <location evidence="2">Nucleus</location>
    </subcellularLocation>
</comment>
<dbReference type="Pfam" id="PF26138">
    <property type="entry name" value="DUF8040"/>
    <property type="match status" value="1"/>
</dbReference>
<evidence type="ECO:0000256" key="5">
    <source>
        <dbReference type="ARBA" id="ARBA00022723"/>
    </source>
</evidence>
<dbReference type="EMBL" id="GDHF01015497">
    <property type="protein sequence ID" value="JAI36817.1"/>
    <property type="molecule type" value="Transcribed_RNA"/>
</dbReference>
<name>A0A0K8VDA7_BACLA</name>
<keyword evidence="7" id="KW-0539">Nucleus</keyword>
<evidence type="ECO:0000313" key="10">
    <source>
        <dbReference type="EMBL" id="JAI36817.1"/>
    </source>
</evidence>
<dbReference type="Pfam" id="PF13359">
    <property type="entry name" value="DDE_Tnp_4"/>
    <property type="match status" value="1"/>
</dbReference>
<dbReference type="PANTHER" id="PTHR22930">
    <property type="match status" value="1"/>
</dbReference>
<dbReference type="GO" id="GO:0004518">
    <property type="term" value="F:nuclease activity"/>
    <property type="evidence" value="ECO:0007669"/>
    <property type="project" value="UniProtKB-KW"/>
</dbReference>
<gene>
    <name evidence="10" type="primary">harbi1_8</name>
    <name evidence="10" type="ORF">c0_g1_i1</name>
</gene>
<sequence>MENLLLITLNNAISLAETSAGSNSLIIAKSFIKDQRRLAVLACRYENKKRILKIKRFYKSIPSMQKAVFYSHFRMEKSTFKILLNMLRPYWVSKSTGRIGVSLEKALYATLWKLSHNASFRDVSNRFDMAMGTSYKICIKTIKKICCLKKEVIKFPTTVAEQKQKCDEFSAKRNHPFPNVIGCIGVMHISISQPVKDSTSFYNSEGNYSVVLQAVVDGSLKFMDVYIGCPGRCHDAAIWEMSPIRKSIVKGELKICSGCHLLGDSAYPLESYLMVPYKNNSSLTPKQIKYNKILCSTRAHAEQAFAILKKKFHILRYIEVHQAHLPKTITLACIILHNIIMENEEHEAGVISEEEEDEAFNNENSFSQLPTASQQREEAKNKRDAIVTLLTI</sequence>
<dbReference type="GO" id="GO:0046872">
    <property type="term" value="F:metal ion binding"/>
    <property type="evidence" value="ECO:0007669"/>
    <property type="project" value="UniProtKB-KW"/>
</dbReference>
<dbReference type="AlphaFoldDB" id="A0A0K8VDA7"/>
<dbReference type="InterPro" id="IPR058353">
    <property type="entry name" value="DUF8040"/>
</dbReference>
<evidence type="ECO:0000256" key="1">
    <source>
        <dbReference type="ARBA" id="ARBA00001968"/>
    </source>
</evidence>
<reference evidence="10" key="1">
    <citation type="submission" date="2015-06" db="EMBL/GenBank/DDBJ databases">
        <authorList>
            <person name="Hoefler B.C."/>
            <person name="Straight P.D."/>
        </authorList>
    </citation>
    <scope>NUCLEOTIDE SEQUENCE</scope>
</reference>
<evidence type="ECO:0000256" key="6">
    <source>
        <dbReference type="ARBA" id="ARBA00022801"/>
    </source>
</evidence>
<organism evidence="10">
    <name type="scientific">Bactrocera latifrons</name>
    <name type="common">Malaysian fruit fly</name>
    <name type="synonym">Chaetodacus latifrons</name>
    <dbReference type="NCBI Taxonomy" id="174628"/>
    <lineage>
        <taxon>Eukaryota</taxon>
        <taxon>Metazoa</taxon>
        <taxon>Ecdysozoa</taxon>
        <taxon>Arthropoda</taxon>
        <taxon>Hexapoda</taxon>
        <taxon>Insecta</taxon>
        <taxon>Pterygota</taxon>
        <taxon>Neoptera</taxon>
        <taxon>Endopterygota</taxon>
        <taxon>Diptera</taxon>
        <taxon>Brachycera</taxon>
        <taxon>Muscomorpha</taxon>
        <taxon>Tephritoidea</taxon>
        <taxon>Tephritidae</taxon>
        <taxon>Bactrocera</taxon>
        <taxon>Bactrocera</taxon>
    </lineage>
</organism>
<keyword evidence="4" id="KW-0540">Nuclease</keyword>
<keyword evidence="6" id="KW-0378">Hydrolase</keyword>
<evidence type="ECO:0000259" key="9">
    <source>
        <dbReference type="Pfam" id="PF26138"/>
    </source>
</evidence>